<proteinExistence type="predicted"/>
<gene>
    <name evidence="1" type="ORF">AVEN_89109_1</name>
</gene>
<accession>A0A4Y2B135</accession>
<evidence type="ECO:0000313" key="1">
    <source>
        <dbReference type="EMBL" id="GBL86062.1"/>
    </source>
</evidence>
<evidence type="ECO:0000313" key="2">
    <source>
        <dbReference type="Proteomes" id="UP000499080"/>
    </source>
</evidence>
<keyword evidence="2" id="KW-1185">Reference proteome</keyword>
<dbReference type="EMBL" id="BGPR01000046">
    <property type="protein sequence ID" value="GBL86062.1"/>
    <property type="molecule type" value="Genomic_DNA"/>
</dbReference>
<sequence length="96" mass="11269">MISRPKSSLKKALKAYSLDIWQKDEEKVVKGTLRKKARLMRKARYCSVLAELDEYIQDLCIFSDTYPVLKLSQVANVFEKRTKPWVLKIMACTERK</sequence>
<comment type="caution">
    <text evidence="1">The sequence shown here is derived from an EMBL/GenBank/DDBJ whole genome shotgun (WGS) entry which is preliminary data.</text>
</comment>
<dbReference type="AlphaFoldDB" id="A0A4Y2B135"/>
<name>A0A4Y2B135_ARAVE</name>
<organism evidence="1 2">
    <name type="scientific">Araneus ventricosus</name>
    <name type="common">Orbweaver spider</name>
    <name type="synonym">Epeira ventricosa</name>
    <dbReference type="NCBI Taxonomy" id="182803"/>
    <lineage>
        <taxon>Eukaryota</taxon>
        <taxon>Metazoa</taxon>
        <taxon>Ecdysozoa</taxon>
        <taxon>Arthropoda</taxon>
        <taxon>Chelicerata</taxon>
        <taxon>Arachnida</taxon>
        <taxon>Araneae</taxon>
        <taxon>Araneomorphae</taxon>
        <taxon>Entelegynae</taxon>
        <taxon>Araneoidea</taxon>
        <taxon>Araneidae</taxon>
        <taxon>Araneus</taxon>
    </lineage>
</organism>
<dbReference type="Proteomes" id="UP000499080">
    <property type="component" value="Unassembled WGS sequence"/>
</dbReference>
<reference evidence="1 2" key="1">
    <citation type="journal article" date="2019" name="Sci. Rep.">
        <title>Orb-weaving spider Araneus ventricosus genome elucidates the spidroin gene catalogue.</title>
        <authorList>
            <person name="Kono N."/>
            <person name="Nakamura H."/>
            <person name="Ohtoshi R."/>
            <person name="Moran D.A.P."/>
            <person name="Shinohara A."/>
            <person name="Yoshida Y."/>
            <person name="Fujiwara M."/>
            <person name="Mori M."/>
            <person name="Tomita M."/>
            <person name="Arakawa K."/>
        </authorList>
    </citation>
    <scope>NUCLEOTIDE SEQUENCE [LARGE SCALE GENOMIC DNA]</scope>
</reference>
<protein>
    <submittedName>
        <fullName evidence="1">Uncharacterized protein</fullName>
    </submittedName>
</protein>